<dbReference type="GO" id="GO:0016020">
    <property type="term" value="C:membrane"/>
    <property type="evidence" value="ECO:0007669"/>
    <property type="project" value="UniProtKB-SubCell"/>
</dbReference>
<evidence type="ECO:0000256" key="7">
    <source>
        <dbReference type="SAM" id="Phobius"/>
    </source>
</evidence>
<feature type="transmembrane region" description="Helical" evidence="7">
    <location>
        <begin position="29"/>
        <end position="54"/>
    </location>
</feature>
<feature type="domain" description="Amino acid permease/ SLC12A" evidence="8">
    <location>
        <begin position="32"/>
        <end position="544"/>
    </location>
</feature>
<dbReference type="AlphaFoldDB" id="A0A6A6RHU1"/>
<feature type="transmembrane region" description="Helical" evidence="7">
    <location>
        <begin position="144"/>
        <end position="165"/>
    </location>
</feature>
<keyword evidence="6 7" id="KW-0472">Membrane</keyword>
<evidence type="ECO:0000256" key="2">
    <source>
        <dbReference type="ARBA" id="ARBA00022448"/>
    </source>
</evidence>
<dbReference type="OrthoDB" id="3900342at2759"/>
<keyword evidence="2" id="KW-0813">Transport</keyword>
<keyword evidence="10" id="KW-1185">Reference proteome</keyword>
<sequence>MTDQRPLDRSPYYVDHYEHLDRVLNRPQLTGIGISGCIGVGVFVTSGSLIATVGSLGGPLSYVIAGAISACVLYTLTEMVASRPLTGALIDLPHHFLDPAAGFAVAASYSLANIFSMATLTAHSAELTALLKDNPTRHPTGVEVGINIGLIGLTTFSHCLGVKLYGKVERVIMVFKLCLFVLVCILMLIVNTGGMFFTSHLLDYTTHAFPPGFKPAGFNSTSDHFMKTSNVPDTEFGLSGYGGRLFSFLTAVTFTMFSCLGGEMTAMTAGESKEPWKDVPVVMSFVYLLPLTLYPFVLMSAAANVNYADPGLSHIWGAGSDIMTISPFVIAIQTSSLRSLSKMLHMFFIISAYTAANTALYVSSRSVFMLAQTYLPKKAANIFGRTNNGHTPLAAILLCSAFGFIALTGLSHHAYPRQTMSEFYTGSIACVYICECITFLKYKAGLERLEQRKIISRNDPLYISRNFKSRWQPLPAYIGIAGCSFIVIWSGIPSLWILAVKGRLTSSVNLKSSVAIACDVLGAYIGPFLFALFYLSYKYITPRSFSIDIRDLTPADYVLGDLAFIEGENPLSPTQTKHSHSPNTDSFHHASEATMHHDVIGMEAQRWSTELPENYDSGYGGGMELSVAEEREAQSAQAEERRRVQEVLERRPRRMERRLVRELWSCLVAD</sequence>
<proteinExistence type="predicted"/>
<feature type="transmembrane region" description="Helical" evidence="7">
    <location>
        <begin position="512"/>
        <end position="535"/>
    </location>
</feature>
<evidence type="ECO:0000313" key="9">
    <source>
        <dbReference type="EMBL" id="KAF2634637.1"/>
    </source>
</evidence>
<dbReference type="GO" id="GO:0015171">
    <property type="term" value="F:amino acid transmembrane transporter activity"/>
    <property type="evidence" value="ECO:0007669"/>
    <property type="project" value="TreeGrafter"/>
</dbReference>
<dbReference type="Proteomes" id="UP000799753">
    <property type="component" value="Unassembled WGS sequence"/>
</dbReference>
<keyword evidence="4" id="KW-0029">Amino-acid transport</keyword>
<dbReference type="InterPro" id="IPR050524">
    <property type="entry name" value="APC_YAT"/>
</dbReference>
<organism evidence="9 10">
    <name type="scientific">Massarina eburnea CBS 473.64</name>
    <dbReference type="NCBI Taxonomy" id="1395130"/>
    <lineage>
        <taxon>Eukaryota</taxon>
        <taxon>Fungi</taxon>
        <taxon>Dikarya</taxon>
        <taxon>Ascomycota</taxon>
        <taxon>Pezizomycotina</taxon>
        <taxon>Dothideomycetes</taxon>
        <taxon>Pleosporomycetidae</taxon>
        <taxon>Pleosporales</taxon>
        <taxon>Massarineae</taxon>
        <taxon>Massarinaceae</taxon>
        <taxon>Massarina</taxon>
    </lineage>
</organism>
<comment type="subcellular location">
    <subcellularLocation>
        <location evidence="1">Membrane</location>
        <topology evidence="1">Multi-pass membrane protein</topology>
    </subcellularLocation>
</comment>
<feature type="transmembrane region" description="Helical" evidence="7">
    <location>
        <begin position="474"/>
        <end position="492"/>
    </location>
</feature>
<feature type="transmembrane region" description="Helical" evidence="7">
    <location>
        <begin position="281"/>
        <end position="303"/>
    </location>
</feature>
<feature type="transmembrane region" description="Helical" evidence="7">
    <location>
        <begin position="393"/>
        <end position="410"/>
    </location>
</feature>
<evidence type="ECO:0000313" key="10">
    <source>
        <dbReference type="Proteomes" id="UP000799753"/>
    </source>
</evidence>
<dbReference type="Gene3D" id="1.20.1740.10">
    <property type="entry name" value="Amino acid/polyamine transporter I"/>
    <property type="match status" value="1"/>
</dbReference>
<dbReference type="Pfam" id="PF00324">
    <property type="entry name" value="AA_permease"/>
    <property type="match status" value="1"/>
</dbReference>
<feature type="transmembrane region" description="Helical" evidence="7">
    <location>
        <begin position="241"/>
        <end position="260"/>
    </location>
</feature>
<evidence type="ECO:0000256" key="1">
    <source>
        <dbReference type="ARBA" id="ARBA00004141"/>
    </source>
</evidence>
<protein>
    <recommendedName>
        <fullName evidence="8">Amino acid permease/ SLC12A domain-containing protein</fullName>
    </recommendedName>
</protein>
<keyword evidence="3 7" id="KW-0812">Transmembrane</keyword>
<dbReference type="PANTHER" id="PTHR43341:SF1">
    <property type="entry name" value="GENERAL AMINO-ACID PERMEASE GAP1"/>
    <property type="match status" value="1"/>
</dbReference>
<evidence type="ECO:0000256" key="6">
    <source>
        <dbReference type="ARBA" id="ARBA00023136"/>
    </source>
</evidence>
<dbReference type="PANTHER" id="PTHR43341">
    <property type="entry name" value="AMINO ACID PERMEASE"/>
    <property type="match status" value="1"/>
</dbReference>
<gene>
    <name evidence="9" type="ORF">P280DRAFT_413354</name>
</gene>
<evidence type="ECO:0000256" key="4">
    <source>
        <dbReference type="ARBA" id="ARBA00022970"/>
    </source>
</evidence>
<feature type="transmembrane region" description="Helical" evidence="7">
    <location>
        <begin position="344"/>
        <end position="362"/>
    </location>
</feature>
<feature type="transmembrane region" description="Helical" evidence="7">
    <location>
        <begin position="101"/>
        <end position="124"/>
    </location>
</feature>
<evidence type="ECO:0000256" key="5">
    <source>
        <dbReference type="ARBA" id="ARBA00022989"/>
    </source>
</evidence>
<evidence type="ECO:0000256" key="3">
    <source>
        <dbReference type="ARBA" id="ARBA00022692"/>
    </source>
</evidence>
<feature type="transmembrane region" description="Helical" evidence="7">
    <location>
        <begin position="177"/>
        <end position="197"/>
    </location>
</feature>
<name>A0A6A6RHU1_9PLEO</name>
<reference evidence="9" key="1">
    <citation type="journal article" date="2020" name="Stud. Mycol.">
        <title>101 Dothideomycetes genomes: a test case for predicting lifestyles and emergence of pathogens.</title>
        <authorList>
            <person name="Haridas S."/>
            <person name="Albert R."/>
            <person name="Binder M."/>
            <person name="Bloem J."/>
            <person name="Labutti K."/>
            <person name="Salamov A."/>
            <person name="Andreopoulos B."/>
            <person name="Baker S."/>
            <person name="Barry K."/>
            <person name="Bills G."/>
            <person name="Bluhm B."/>
            <person name="Cannon C."/>
            <person name="Castanera R."/>
            <person name="Culley D."/>
            <person name="Daum C."/>
            <person name="Ezra D."/>
            <person name="Gonzalez J."/>
            <person name="Henrissat B."/>
            <person name="Kuo A."/>
            <person name="Liang C."/>
            <person name="Lipzen A."/>
            <person name="Lutzoni F."/>
            <person name="Magnuson J."/>
            <person name="Mondo S."/>
            <person name="Nolan M."/>
            <person name="Ohm R."/>
            <person name="Pangilinan J."/>
            <person name="Park H.-J."/>
            <person name="Ramirez L."/>
            <person name="Alfaro M."/>
            <person name="Sun H."/>
            <person name="Tritt A."/>
            <person name="Yoshinaga Y."/>
            <person name="Zwiers L.-H."/>
            <person name="Turgeon B."/>
            <person name="Goodwin S."/>
            <person name="Spatafora J."/>
            <person name="Crous P."/>
            <person name="Grigoriev I."/>
        </authorList>
    </citation>
    <scope>NUCLEOTIDE SEQUENCE</scope>
    <source>
        <strain evidence="9">CBS 473.64</strain>
    </source>
</reference>
<feature type="transmembrane region" description="Helical" evidence="7">
    <location>
        <begin position="60"/>
        <end position="81"/>
    </location>
</feature>
<dbReference type="InterPro" id="IPR004841">
    <property type="entry name" value="AA-permease/SLC12A_dom"/>
</dbReference>
<keyword evidence="5 7" id="KW-1133">Transmembrane helix</keyword>
<accession>A0A6A6RHU1</accession>
<evidence type="ECO:0000259" key="8">
    <source>
        <dbReference type="Pfam" id="PF00324"/>
    </source>
</evidence>
<feature type="transmembrane region" description="Helical" evidence="7">
    <location>
        <begin position="315"/>
        <end position="332"/>
    </location>
</feature>
<dbReference type="EMBL" id="MU006817">
    <property type="protein sequence ID" value="KAF2634637.1"/>
    <property type="molecule type" value="Genomic_DNA"/>
</dbReference>